<dbReference type="PANTHER" id="PTHR36536:SF3">
    <property type="entry name" value="UPF0111 PROTEIN HI_1603"/>
    <property type="match status" value="1"/>
</dbReference>
<organism evidence="3 4">
    <name type="scientific">Thermosipho ferrireducens</name>
    <dbReference type="NCBI Taxonomy" id="2571116"/>
    <lineage>
        <taxon>Bacteria</taxon>
        <taxon>Thermotogati</taxon>
        <taxon>Thermotogota</taxon>
        <taxon>Thermotogae</taxon>
        <taxon>Thermotogales</taxon>
        <taxon>Fervidobacteriaceae</taxon>
        <taxon>Thermosipho</taxon>
    </lineage>
</organism>
<name>A0ABX7S7J3_9BACT</name>
<dbReference type="RefSeq" id="WP_207566497.1">
    <property type="nucleotide sequence ID" value="NZ_CP071446.1"/>
</dbReference>
<sequence>MSLFFGKKEQAVIELFHEHLDAVENTIRKLLELIQSMKNASSDKIKELAERVREAETAADKVRRKAEMEMYSGAFLPNFRGDLLGTIESLDRIANKAEAVADEIDLQNLKIPAELFEDFENLVKKSFETYMALKDAAKEMFEDFESANEKIIDTEKFEHETDQIERKTIRKIFSMENLPLAEKIQLKKLVHRIADISDTSEDVSDRIQIILYKRKV</sequence>
<dbReference type="InterPro" id="IPR002727">
    <property type="entry name" value="DUF47"/>
</dbReference>
<evidence type="ECO:0000256" key="2">
    <source>
        <dbReference type="SAM" id="Coils"/>
    </source>
</evidence>
<dbReference type="PANTHER" id="PTHR36536">
    <property type="entry name" value="UPF0111 PROTEIN HI_1603"/>
    <property type="match status" value="1"/>
</dbReference>
<dbReference type="SUPFAM" id="SSF109755">
    <property type="entry name" value="PhoU-like"/>
    <property type="match status" value="1"/>
</dbReference>
<dbReference type="Proteomes" id="UP000671862">
    <property type="component" value="Chromosome"/>
</dbReference>
<evidence type="ECO:0000313" key="3">
    <source>
        <dbReference type="EMBL" id="QTA37775.1"/>
    </source>
</evidence>
<evidence type="ECO:0000313" key="4">
    <source>
        <dbReference type="Proteomes" id="UP000671862"/>
    </source>
</evidence>
<keyword evidence="2" id="KW-0175">Coiled coil</keyword>
<dbReference type="InterPro" id="IPR018445">
    <property type="entry name" value="Put_Phosphate_transp_reg"/>
</dbReference>
<reference evidence="3 4" key="1">
    <citation type="submission" date="2021-03" db="EMBL/GenBank/DDBJ databases">
        <title>Thermosipho ferrireducens sp.nov., an anaerobic thermophilic iron-reducing bacterium isolated from a deep-sea hydrothermal sulfide deposits.</title>
        <authorList>
            <person name="Zeng X."/>
            <person name="Chen Y."/>
            <person name="Shao Z."/>
        </authorList>
    </citation>
    <scope>NUCLEOTIDE SEQUENCE [LARGE SCALE GENOMIC DNA]</scope>
    <source>
        <strain evidence="3 4">JL129W03</strain>
    </source>
</reference>
<feature type="coiled-coil region" evidence="2">
    <location>
        <begin position="20"/>
        <end position="65"/>
    </location>
</feature>
<proteinExistence type="inferred from homology"/>
<comment type="similarity">
    <text evidence="1">Belongs to the UPF0111 family.</text>
</comment>
<dbReference type="Pfam" id="PF01865">
    <property type="entry name" value="PhoU_div"/>
    <property type="match status" value="1"/>
</dbReference>
<evidence type="ECO:0000256" key="1">
    <source>
        <dbReference type="ARBA" id="ARBA00008591"/>
    </source>
</evidence>
<dbReference type="Gene3D" id="1.20.58.220">
    <property type="entry name" value="Phosphate transport system protein phou homolog 2, domain 2"/>
    <property type="match status" value="1"/>
</dbReference>
<keyword evidence="4" id="KW-1185">Reference proteome</keyword>
<protein>
    <submittedName>
        <fullName evidence="3">TIGR00153 family protein</fullName>
    </submittedName>
</protein>
<dbReference type="NCBIfam" id="TIGR00153">
    <property type="entry name" value="TIGR00153 family protein"/>
    <property type="match status" value="1"/>
</dbReference>
<gene>
    <name evidence="3" type="ORF">JYK00_08610</name>
</gene>
<dbReference type="InterPro" id="IPR038078">
    <property type="entry name" value="PhoU-like_sf"/>
</dbReference>
<accession>A0ABX7S7J3</accession>
<dbReference type="EMBL" id="CP071446">
    <property type="protein sequence ID" value="QTA37775.1"/>
    <property type="molecule type" value="Genomic_DNA"/>
</dbReference>